<protein>
    <submittedName>
        <fullName evidence="7">NUDIX domain-containing protein</fullName>
    </submittedName>
</protein>
<feature type="domain" description="Nudix hydrolase" evidence="6">
    <location>
        <begin position="183"/>
        <end position="344"/>
    </location>
</feature>
<reference evidence="7 8" key="1">
    <citation type="submission" date="2021-10" db="EMBL/GenBank/DDBJ databases">
        <title>Anaerobic single-cell dispensing facilitates the cultivation of human gut bacteria.</title>
        <authorList>
            <person name="Afrizal A."/>
        </authorList>
    </citation>
    <scope>NUCLEOTIDE SEQUENCE [LARGE SCALE GENOMIC DNA]</scope>
    <source>
        <strain evidence="7 8">CLA-AA-H224</strain>
    </source>
</reference>
<dbReference type="GO" id="GO:0008413">
    <property type="term" value="F:8-oxo-7,8-dihydroguanosine triphosphate pyrophosphatase activity"/>
    <property type="evidence" value="ECO:0007669"/>
    <property type="project" value="InterPro"/>
</dbReference>
<name>A0AAE3E2N6_9FIRM</name>
<dbReference type="InterPro" id="IPR003562">
    <property type="entry name" value="Mutator_MutX_prot"/>
</dbReference>
<keyword evidence="4" id="KW-0378">Hydrolase</keyword>
<feature type="domain" description="Nudix hydrolase" evidence="6">
    <location>
        <begin position="1"/>
        <end position="127"/>
    </location>
</feature>
<dbReference type="PANTHER" id="PTHR43758:SF2">
    <property type="entry name" value="OXIDIZED PURINE NUCLEOSIDE TRIPHOSPHATE HYDROLASE"/>
    <property type="match status" value="1"/>
</dbReference>
<comment type="cofactor">
    <cofactor evidence="1">
        <name>Mg(2+)</name>
        <dbReference type="ChEBI" id="CHEBI:18420"/>
    </cofactor>
</comment>
<comment type="similarity">
    <text evidence="2">Belongs to the Nudix hydrolase family.</text>
</comment>
<comment type="caution">
    <text evidence="7">The sequence shown here is derived from an EMBL/GenBank/DDBJ whole genome shotgun (WGS) entry which is preliminary data.</text>
</comment>
<accession>A0AAE3E2N6</accession>
<dbReference type="Pfam" id="PF00293">
    <property type="entry name" value="NUDIX"/>
    <property type="match status" value="2"/>
</dbReference>
<dbReference type="GO" id="GO:0046872">
    <property type="term" value="F:metal ion binding"/>
    <property type="evidence" value="ECO:0007669"/>
    <property type="project" value="UniProtKB-KW"/>
</dbReference>
<gene>
    <name evidence="7" type="ORF">LKD48_03590</name>
</gene>
<dbReference type="RefSeq" id="WP_308731215.1">
    <property type="nucleotide sequence ID" value="NZ_JAJEQN010000006.1"/>
</dbReference>
<dbReference type="Gene3D" id="3.90.79.10">
    <property type="entry name" value="Nucleoside Triphosphate Pyrophosphohydrolase"/>
    <property type="match status" value="2"/>
</dbReference>
<evidence type="ECO:0000256" key="2">
    <source>
        <dbReference type="ARBA" id="ARBA00005582"/>
    </source>
</evidence>
<keyword evidence="3" id="KW-0479">Metal-binding</keyword>
<dbReference type="SUPFAM" id="SSF55811">
    <property type="entry name" value="Nudix"/>
    <property type="match status" value="2"/>
</dbReference>
<dbReference type="InterPro" id="IPR020084">
    <property type="entry name" value="NUDIX_hydrolase_CS"/>
</dbReference>
<organism evidence="7 8">
    <name type="scientific">Anthropogastromicrobium aceti</name>
    <dbReference type="NCBI Taxonomy" id="2981768"/>
    <lineage>
        <taxon>Bacteria</taxon>
        <taxon>Bacillati</taxon>
        <taxon>Bacillota</taxon>
        <taxon>Clostridia</taxon>
        <taxon>Lachnospirales</taxon>
        <taxon>Lachnospiraceae</taxon>
        <taxon>Anthropogastromicrobium</taxon>
    </lineage>
</organism>
<evidence type="ECO:0000313" key="8">
    <source>
        <dbReference type="Proteomes" id="UP001198200"/>
    </source>
</evidence>
<dbReference type="PROSITE" id="PS00893">
    <property type="entry name" value="NUDIX_BOX"/>
    <property type="match status" value="1"/>
</dbReference>
<dbReference type="PANTHER" id="PTHR43758">
    <property type="entry name" value="7,8-DIHYDRO-8-OXOGUANINE TRIPHOSPHATASE"/>
    <property type="match status" value="1"/>
</dbReference>
<dbReference type="InterPro" id="IPR015797">
    <property type="entry name" value="NUDIX_hydrolase-like_dom_sf"/>
</dbReference>
<evidence type="ECO:0000256" key="1">
    <source>
        <dbReference type="ARBA" id="ARBA00001946"/>
    </source>
</evidence>
<dbReference type="GO" id="GO:0006281">
    <property type="term" value="P:DNA repair"/>
    <property type="evidence" value="ECO:0007669"/>
    <property type="project" value="InterPro"/>
</dbReference>
<dbReference type="AlphaFoldDB" id="A0AAE3E2N6"/>
<dbReference type="Proteomes" id="UP001198200">
    <property type="component" value="Unassembled WGS sequence"/>
</dbReference>
<evidence type="ECO:0000313" key="7">
    <source>
        <dbReference type="EMBL" id="MCC2220730.1"/>
    </source>
</evidence>
<dbReference type="CDD" id="cd04692">
    <property type="entry name" value="NUDIX_Hydrolase"/>
    <property type="match status" value="1"/>
</dbReference>
<proteinExistence type="inferred from homology"/>
<evidence type="ECO:0000256" key="4">
    <source>
        <dbReference type="ARBA" id="ARBA00022801"/>
    </source>
</evidence>
<sequence length="354" mass="40501">MEFTTLCYLERDDHYLMLHRTKKEHDFNKDMWIGVGGHFEENESPDDCLLREVKEETGLTLTSYKMRGILTFVYRNICEYVCLYTADGFEGEMTSCNEGELKWVPKDKLLTLNLFEGDLIFFKLLLEDAPFFSLKLTYDQVNEHRLIDANLNGKKLELFDILDENGVPTGLTRERSLCHLLDTPHRTGHVWIVRPVDAKDGIASDTQAGTSQNNPAYELLLQKRSHDKDSFPDCYDISSAGHVPAGSSVLDSAIRELSEELGIKASPSDLIPIGTHEGNSHSIFYGKPFHNHEFSTLYLYTKPVQINDLVLQESEIQSAKWFDLNQLMEDVKNNAPGYCLYYDELQILKNALEK</sequence>
<evidence type="ECO:0000256" key="3">
    <source>
        <dbReference type="ARBA" id="ARBA00022723"/>
    </source>
</evidence>
<dbReference type="GO" id="GO:0005737">
    <property type="term" value="C:cytoplasm"/>
    <property type="evidence" value="ECO:0007669"/>
    <property type="project" value="TreeGrafter"/>
</dbReference>
<evidence type="ECO:0000259" key="6">
    <source>
        <dbReference type="PROSITE" id="PS51462"/>
    </source>
</evidence>
<keyword evidence="8" id="KW-1185">Reference proteome</keyword>
<dbReference type="PRINTS" id="PR01402">
    <property type="entry name" value="MUTATORMUTX"/>
</dbReference>
<dbReference type="CDD" id="cd18886">
    <property type="entry name" value="NUDIX_MutT_Nudt1"/>
    <property type="match status" value="1"/>
</dbReference>
<dbReference type="PROSITE" id="PS51462">
    <property type="entry name" value="NUDIX"/>
    <property type="match status" value="2"/>
</dbReference>
<dbReference type="InterPro" id="IPR000086">
    <property type="entry name" value="NUDIX_hydrolase_dom"/>
</dbReference>
<evidence type="ECO:0000256" key="5">
    <source>
        <dbReference type="ARBA" id="ARBA00022842"/>
    </source>
</evidence>
<dbReference type="EMBL" id="JAJEQN010000006">
    <property type="protein sequence ID" value="MCC2220730.1"/>
    <property type="molecule type" value="Genomic_DNA"/>
</dbReference>
<keyword evidence="5" id="KW-0460">Magnesium</keyword>